<dbReference type="EMBL" id="CM056741">
    <property type="protein sequence ID" value="KAJ8685846.1"/>
    <property type="molecule type" value="Genomic_DNA"/>
</dbReference>
<proteinExistence type="predicted"/>
<evidence type="ECO:0000313" key="2">
    <source>
        <dbReference type="Proteomes" id="UP001239111"/>
    </source>
</evidence>
<comment type="caution">
    <text evidence="1">The sequence shown here is derived from an EMBL/GenBank/DDBJ whole genome shotgun (WGS) entry which is preliminary data.</text>
</comment>
<keyword evidence="2" id="KW-1185">Reference proteome</keyword>
<sequence length="160" mass="18181">MQLSDSDSGESEAVDTSDEEKDPDDGPLDILRDITDWALKHPIVRSELESLMKMLNRHHENIPKPAKTLLKQPDNKKYTIEKASSVSKGVEVEAEFVYFSIVEYLLKTVNPDLYEDSELALGFNFDGVTLYHSSTKEFWVTSGKVCTKKDHYEAFPISVH</sequence>
<gene>
    <name evidence="1" type="ORF">QAD02_021639</name>
</gene>
<name>A0ACC2PSB0_9HYME</name>
<accession>A0ACC2PSB0</accession>
<reference evidence="1" key="1">
    <citation type="submission" date="2023-04" db="EMBL/GenBank/DDBJ databases">
        <title>A chromosome-level genome assembly of the parasitoid wasp Eretmocerus hayati.</title>
        <authorList>
            <person name="Zhong Y."/>
            <person name="Liu S."/>
            <person name="Liu Y."/>
        </authorList>
    </citation>
    <scope>NUCLEOTIDE SEQUENCE</scope>
    <source>
        <strain evidence="1">ZJU_SS_LIU_2023</strain>
    </source>
</reference>
<protein>
    <submittedName>
        <fullName evidence="1">Uncharacterized protein</fullName>
    </submittedName>
</protein>
<evidence type="ECO:0000313" key="1">
    <source>
        <dbReference type="EMBL" id="KAJ8685846.1"/>
    </source>
</evidence>
<dbReference type="Proteomes" id="UP001239111">
    <property type="component" value="Chromosome 1"/>
</dbReference>
<organism evidence="1 2">
    <name type="scientific">Eretmocerus hayati</name>
    <dbReference type="NCBI Taxonomy" id="131215"/>
    <lineage>
        <taxon>Eukaryota</taxon>
        <taxon>Metazoa</taxon>
        <taxon>Ecdysozoa</taxon>
        <taxon>Arthropoda</taxon>
        <taxon>Hexapoda</taxon>
        <taxon>Insecta</taxon>
        <taxon>Pterygota</taxon>
        <taxon>Neoptera</taxon>
        <taxon>Endopterygota</taxon>
        <taxon>Hymenoptera</taxon>
        <taxon>Apocrita</taxon>
        <taxon>Proctotrupomorpha</taxon>
        <taxon>Chalcidoidea</taxon>
        <taxon>Aphelinidae</taxon>
        <taxon>Aphelininae</taxon>
        <taxon>Eretmocerus</taxon>
    </lineage>
</organism>